<evidence type="ECO:0000256" key="3">
    <source>
        <dbReference type="ARBA" id="ARBA00022741"/>
    </source>
</evidence>
<gene>
    <name evidence="9 12" type="primary">rbsK</name>
    <name evidence="12" type="ORF">FVF58_29360</name>
</gene>
<dbReference type="GO" id="GO:0046872">
    <property type="term" value="F:metal ion binding"/>
    <property type="evidence" value="ECO:0007669"/>
    <property type="project" value="UniProtKB-KW"/>
</dbReference>
<keyword evidence="8 9" id="KW-0119">Carbohydrate metabolism</keyword>
<evidence type="ECO:0000256" key="5">
    <source>
        <dbReference type="ARBA" id="ARBA00022840"/>
    </source>
</evidence>
<comment type="subunit">
    <text evidence="9">Homodimer.</text>
</comment>
<dbReference type="UniPathway" id="UPA00916">
    <property type="reaction ID" value="UER00889"/>
</dbReference>
<comment type="activity regulation">
    <text evidence="9">Activated by a monovalent cation that binds near, but not in, the active site. The most likely occupant of the site in vivo is potassium. Ion binding induces a conformational change that may alter substrate affinity.</text>
</comment>
<dbReference type="GO" id="GO:0004747">
    <property type="term" value="F:ribokinase activity"/>
    <property type="evidence" value="ECO:0007669"/>
    <property type="project" value="UniProtKB-UniRule"/>
</dbReference>
<dbReference type="InterPro" id="IPR029056">
    <property type="entry name" value="Ribokinase-like"/>
</dbReference>
<feature type="domain" description="Carbohydrate kinase PfkB" evidence="11">
    <location>
        <begin position="5"/>
        <end position="290"/>
    </location>
</feature>
<comment type="similarity">
    <text evidence="9">Belongs to the carbohydrate kinase PfkB family. Ribokinase subfamily.</text>
</comment>
<feature type="binding site" evidence="9">
    <location>
        <position position="243"/>
    </location>
    <ligand>
        <name>K(+)</name>
        <dbReference type="ChEBI" id="CHEBI:29103"/>
    </ligand>
</feature>
<feature type="binding site" evidence="9">
    <location>
        <begin position="13"/>
        <end position="15"/>
    </location>
    <ligand>
        <name>substrate</name>
    </ligand>
</feature>
<evidence type="ECO:0000256" key="6">
    <source>
        <dbReference type="ARBA" id="ARBA00022842"/>
    </source>
</evidence>
<keyword evidence="4 9" id="KW-0418">Kinase</keyword>
<evidence type="ECO:0000256" key="8">
    <source>
        <dbReference type="ARBA" id="ARBA00023277"/>
    </source>
</evidence>
<dbReference type="InterPro" id="IPR011877">
    <property type="entry name" value="Ribokinase"/>
</dbReference>
<evidence type="ECO:0000256" key="4">
    <source>
        <dbReference type="ARBA" id="ARBA00022777"/>
    </source>
</evidence>
<dbReference type="SUPFAM" id="SSF53613">
    <property type="entry name" value="Ribokinase-like"/>
    <property type="match status" value="1"/>
</dbReference>
<feature type="binding site" evidence="9">
    <location>
        <position position="181"/>
    </location>
    <ligand>
        <name>ATP</name>
        <dbReference type="ChEBI" id="CHEBI:30616"/>
    </ligand>
</feature>
<name>A0A5B0GR20_9BURK</name>
<dbReference type="EMBL" id="VTUZ01000023">
    <property type="protein sequence ID" value="KAA1005333.1"/>
    <property type="molecule type" value="Genomic_DNA"/>
</dbReference>
<evidence type="ECO:0000313" key="12">
    <source>
        <dbReference type="EMBL" id="KAA1005333.1"/>
    </source>
</evidence>
<dbReference type="NCBIfam" id="TIGR02152">
    <property type="entry name" value="D_ribokin_bact"/>
    <property type="match status" value="1"/>
</dbReference>
<keyword evidence="2 9" id="KW-0479">Metal-binding</keyword>
<evidence type="ECO:0000256" key="2">
    <source>
        <dbReference type="ARBA" id="ARBA00022723"/>
    </source>
</evidence>
<sequence>MKRGHVVVLGSVNTDLVLRCAALPVGGQTVNGSDFRRLPGGKGANQAVAAVRFIGAVGSDESGRDARANLSAEGIDIRHLKEVSGVATGTAMILVDDSSGQNCIALYEGANAHVDIELVDCAAADIESAALLVCQLETPQAATLHAARIARDAGVTVLLNPAPAVPLDTELLELVDVLVPNESEAMVLAGQTASDSFDPDRVLDALHMTGVRAALVTLGAQGVLYSDGVAQLRCQAYAAHAVDTSGAGDAFIGAFGAALVSGKPLERAIDFAQRAASISVTRHGAMASLPYKYEID</sequence>
<dbReference type="HAMAP" id="MF_01987">
    <property type="entry name" value="Ribokinase"/>
    <property type="match status" value="1"/>
</dbReference>
<feature type="binding site" evidence="9">
    <location>
        <position position="137"/>
    </location>
    <ligand>
        <name>substrate</name>
    </ligand>
</feature>
<feature type="binding site" evidence="9">
    <location>
        <position position="282"/>
    </location>
    <ligand>
        <name>K(+)</name>
        <dbReference type="ChEBI" id="CHEBI:29103"/>
    </ligand>
</feature>
<accession>A0A5B0GR20</accession>
<keyword evidence="1 9" id="KW-0808">Transferase</keyword>
<evidence type="ECO:0000256" key="10">
    <source>
        <dbReference type="NCBIfam" id="TIGR02152"/>
    </source>
</evidence>
<evidence type="ECO:0000259" key="11">
    <source>
        <dbReference type="Pfam" id="PF00294"/>
    </source>
</evidence>
<proteinExistence type="inferred from homology"/>
<evidence type="ECO:0000256" key="1">
    <source>
        <dbReference type="ARBA" id="ARBA00022679"/>
    </source>
</evidence>
<reference evidence="12 13" key="1">
    <citation type="submission" date="2019-08" db="EMBL/GenBank/DDBJ databases">
        <title>Paraburkholderia sp. DCY113.</title>
        <authorList>
            <person name="Kang J."/>
        </authorList>
    </citation>
    <scope>NUCLEOTIDE SEQUENCE [LARGE SCALE GENOMIC DNA]</scope>
    <source>
        <strain evidence="12 13">DCY113</strain>
    </source>
</reference>
<dbReference type="RefSeq" id="WP_149673279.1">
    <property type="nucleotide sequence ID" value="NZ_VTUZ01000023.1"/>
</dbReference>
<keyword evidence="6 9" id="KW-0460">Magnesium</keyword>
<keyword evidence="9" id="KW-0963">Cytoplasm</keyword>
<evidence type="ECO:0000256" key="9">
    <source>
        <dbReference type="HAMAP-Rule" id="MF_01987"/>
    </source>
</evidence>
<keyword evidence="7 9" id="KW-0630">Potassium</keyword>
<feature type="binding site" evidence="9">
    <location>
        <position position="279"/>
    </location>
    <ligand>
        <name>K(+)</name>
        <dbReference type="ChEBI" id="CHEBI:29103"/>
    </ligand>
</feature>
<keyword evidence="13" id="KW-1185">Reference proteome</keyword>
<comment type="catalytic activity">
    <reaction evidence="9">
        <text>D-ribose + ATP = D-ribose 5-phosphate + ADP + H(+)</text>
        <dbReference type="Rhea" id="RHEA:13697"/>
        <dbReference type="ChEBI" id="CHEBI:15378"/>
        <dbReference type="ChEBI" id="CHEBI:30616"/>
        <dbReference type="ChEBI" id="CHEBI:47013"/>
        <dbReference type="ChEBI" id="CHEBI:78346"/>
        <dbReference type="ChEBI" id="CHEBI:456216"/>
        <dbReference type="EC" id="2.7.1.15"/>
    </reaction>
</comment>
<protein>
    <recommendedName>
        <fullName evidence="9 10">Ribokinase</fullName>
        <shortName evidence="9">RK</shortName>
        <ecNumber evidence="9 10">2.7.1.15</ecNumber>
    </recommendedName>
</protein>
<evidence type="ECO:0000313" key="13">
    <source>
        <dbReference type="Proteomes" id="UP000325273"/>
    </source>
</evidence>
<comment type="subcellular location">
    <subcellularLocation>
        <location evidence="9">Cytoplasm</location>
    </subcellularLocation>
</comment>
<feature type="binding site" evidence="9">
    <location>
        <begin position="248"/>
        <end position="249"/>
    </location>
    <ligand>
        <name>ATP</name>
        <dbReference type="ChEBI" id="CHEBI:30616"/>
    </ligand>
</feature>
<dbReference type="PRINTS" id="PR00990">
    <property type="entry name" value="RIBOKINASE"/>
</dbReference>
<dbReference type="GO" id="GO:0019303">
    <property type="term" value="P:D-ribose catabolic process"/>
    <property type="evidence" value="ECO:0007669"/>
    <property type="project" value="UniProtKB-UniRule"/>
</dbReference>
<dbReference type="PANTHER" id="PTHR10584">
    <property type="entry name" value="SUGAR KINASE"/>
    <property type="match status" value="1"/>
</dbReference>
<feature type="active site" description="Proton acceptor" evidence="9">
    <location>
        <position position="249"/>
    </location>
</feature>
<feature type="binding site" evidence="9">
    <location>
        <begin position="41"/>
        <end position="45"/>
    </location>
    <ligand>
        <name>substrate</name>
    </ligand>
</feature>
<keyword evidence="5 9" id="KW-0067">ATP-binding</keyword>
<feature type="binding site" evidence="9">
    <location>
        <position position="284"/>
    </location>
    <ligand>
        <name>K(+)</name>
        <dbReference type="ChEBI" id="CHEBI:29103"/>
    </ligand>
</feature>
<dbReference type="Pfam" id="PF00294">
    <property type="entry name" value="PfkB"/>
    <property type="match status" value="1"/>
</dbReference>
<feature type="binding site" evidence="9">
    <location>
        <position position="249"/>
    </location>
    <ligand>
        <name>substrate</name>
    </ligand>
</feature>
<feature type="binding site" evidence="9">
    <location>
        <begin position="217"/>
        <end position="222"/>
    </location>
    <ligand>
        <name>ATP</name>
        <dbReference type="ChEBI" id="CHEBI:30616"/>
    </ligand>
</feature>
<feature type="binding site" evidence="9">
    <location>
        <position position="288"/>
    </location>
    <ligand>
        <name>K(+)</name>
        <dbReference type="ChEBI" id="CHEBI:29103"/>
    </ligand>
</feature>
<dbReference type="GO" id="GO:0005829">
    <property type="term" value="C:cytosol"/>
    <property type="evidence" value="ECO:0007669"/>
    <property type="project" value="TreeGrafter"/>
</dbReference>
<comment type="caution">
    <text evidence="12">The sequence shown here is derived from an EMBL/GenBank/DDBJ whole genome shotgun (WGS) entry which is preliminary data.</text>
</comment>
<dbReference type="EC" id="2.7.1.15" evidence="9 10"/>
<dbReference type="GO" id="GO:0005524">
    <property type="term" value="F:ATP binding"/>
    <property type="evidence" value="ECO:0007669"/>
    <property type="project" value="UniProtKB-UniRule"/>
</dbReference>
<keyword evidence="3 9" id="KW-0547">Nucleotide-binding</keyword>
<comment type="caution">
    <text evidence="9">Lacks conserved residue(s) required for the propagation of feature annotation.</text>
</comment>
<comment type="function">
    <text evidence="9">Catalyzes the phosphorylation of ribose at O-5 in a reaction requiring ATP and magnesium. The resulting D-ribose-5-phosphate can then be used either for sythesis of nucleotides, histidine, and tryptophan, or as a component of the pentose phosphate pathway.</text>
</comment>
<organism evidence="12 13">
    <name type="scientific">Paraburkholderia panacisoli</name>
    <dbReference type="NCBI Taxonomy" id="2603818"/>
    <lineage>
        <taxon>Bacteria</taxon>
        <taxon>Pseudomonadati</taxon>
        <taxon>Pseudomonadota</taxon>
        <taxon>Betaproteobacteria</taxon>
        <taxon>Burkholderiales</taxon>
        <taxon>Burkholderiaceae</taxon>
        <taxon>Paraburkholderia</taxon>
    </lineage>
</organism>
<dbReference type="InterPro" id="IPR002139">
    <property type="entry name" value="Ribo/fructo_kinase"/>
</dbReference>
<feature type="binding site" evidence="9">
    <location>
        <position position="245"/>
    </location>
    <ligand>
        <name>K(+)</name>
        <dbReference type="ChEBI" id="CHEBI:29103"/>
    </ligand>
</feature>
<dbReference type="Gene3D" id="3.40.1190.20">
    <property type="match status" value="1"/>
</dbReference>
<dbReference type="Proteomes" id="UP000325273">
    <property type="component" value="Unassembled WGS sequence"/>
</dbReference>
<dbReference type="InterPro" id="IPR011611">
    <property type="entry name" value="PfkB_dom"/>
</dbReference>
<comment type="pathway">
    <text evidence="9">Carbohydrate metabolism; D-ribose degradation; D-ribose 5-phosphate from beta-D-ribopyranose: step 2/2.</text>
</comment>
<comment type="cofactor">
    <cofactor evidence="9">
        <name>Mg(2+)</name>
        <dbReference type="ChEBI" id="CHEBI:18420"/>
    </cofactor>
    <text evidence="9">Requires a divalent cation, most likely magnesium in vivo, as an electrophilic catalyst to aid phosphoryl group transfer. It is the chelate of the metal and the nucleotide that is the actual substrate.</text>
</comment>
<dbReference type="AlphaFoldDB" id="A0A5B0GR20"/>
<dbReference type="CDD" id="cd01174">
    <property type="entry name" value="ribokinase"/>
    <property type="match status" value="1"/>
</dbReference>
<dbReference type="PANTHER" id="PTHR10584:SF166">
    <property type="entry name" value="RIBOKINASE"/>
    <property type="match status" value="1"/>
</dbReference>
<evidence type="ECO:0000256" key="7">
    <source>
        <dbReference type="ARBA" id="ARBA00022958"/>
    </source>
</evidence>